<keyword evidence="2" id="KW-0238">DNA-binding</keyword>
<dbReference type="PROSITE" id="PS50932">
    <property type="entry name" value="HTH_LACI_2"/>
    <property type="match status" value="1"/>
</dbReference>
<comment type="caution">
    <text evidence="5">The sequence shown here is derived from an EMBL/GenBank/DDBJ whole genome shotgun (WGS) entry which is preliminary data.</text>
</comment>
<dbReference type="InterPro" id="IPR046335">
    <property type="entry name" value="LacI/GalR-like_sensor"/>
</dbReference>
<evidence type="ECO:0000313" key="5">
    <source>
        <dbReference type="EMBL" id="MCP1103671.1"/>
    </source>
</evidence>
<evidence type="ECO:0000256" key="3">
    <source>
        <dbReference type="ARBA" id="ARBA00023163"/>
    </source>
</evidence>
<sequence length="342" mass="38749">MEVTIKDVARRCNVAVSTVSRAINNHPDINPQTKAEIMQAIEELNYVPNNSARNLKRSDNKTIAVLVKGISNQFFNKLVTEIEKEIRTKKYTFFLQHVDEHANEVDIAVALTKEKRLRGIVFLGGYEYHTKESLSQLTVPFVTCTTSDFGNNEECVCSSYAVDDYKESYKMTEYLIRQGHKRIVLLGPMEHDESIGRRRLEGYQAALKDNHIDLDEKLIRYMAKNVVTYSMRNGYVVMQEALKEKLDFTAVFAISDLLAIGACKAIFEAGKKIPEDYAVAGFDGIDETFYYEPSITTIRQPIKELATSSMQALFRMIKSKESVPGIIFAGELIERASTNPNL</sequence>
<accession>A0ABT1EFS4</accession>
<keyword evidence="1" id="KW-0805">Transcription regulation</keyword>
<dbReference type="RefSeq" id="WP_262067436.1">
    <property type="nucleotide sequence ID" value="NZ_JAMXOD010000037.1"/>
</dbReference>
<dbReference type="CDD" id="cd01392">
    <property type="entry name" value="HTH_LacI"/>
    <property type="match status" value="1"/>
</dbReference>
<dbReference type="CDD" id="cd06267">
    <property type="entry name" value="PBP1_LacI_sugar_binding-like"/>
    <property type="match status" value="1"/>
</dbReference>
<organism evidence="5 6">
    <name type="scientific">Aequitasia blattaphilus</name>
    <dbReference type="NCBI Taxonomy" id="2949332"/>
    <lineage>
        <taxon>Bacteria</taxon>
        <taxon>Bacillati</taxon>
        <taxon>Bacillota</taxon>
        <taxon>Clostridia</taxon>
        <taxon>Lachnospirales</taxon>
        <taxon>Lachnospiraceae</taxon>
        <taxon>Aequitasia</taxon>
    </lineage>
</organism>
<dbReference type="SMART" id="SM00354">
    <property type="entry name" value="HTH_LACI"/>
    <property type="match status" value="1"/>
</dbReference>
<dbReference type="Gene3D" id="3.40.50.2300">
    <property type="match status" value="2"/>
</dbReference>
<evidence type="ECO:0000313" key="6">
    <source>
        <dbReference type="Proteomes" id="UP001523566"/>
    </source>
</evidence>
<evidence type="ECO:0000256" key="2">
    <source>
        <dbReference type="ARBA" id="ARBA00023125"/>
    </source>
</evidence>
<feature type="domain" description="HTH lacI-type" evidence="4">
    <location>
        <begin position="3"/>
        <end position="57"/>
    </location>
</feature>
<protein>
    <submittedName>
        <fullName evidence="5">LacI family transcriptional regulator</fullName>
    </submittedName>
</protein>
<gene>
    <name evidence="5" type="ORF">NK125_14820</name>
</gene>
<dbReference type="Pfam" id="PF00356">
    <property type="entry name" value="LacI"/>
    <property type="match status" value="1"/>
</dbReference>
<dbReference type="PANTHER" id="PTHR30146">
    <property type="entry name" value="LACI-RELATED TRANSCRIPTIONAL REPRESSOR"/>
    <property type="match status" value="1"/>
</dbReference>
<keyword evidence="6" id="KW-1185">Reference proteome</keyword>
<dbReference type="InterPro" id="IPR028082">
    <property type="entry name" value="Peripla_BP_I"/>
</dbReference>
<dbReference type="SUPFAM" id="SSF53822">
    <property type="entry name" value="Periplasmic binding protein-like I"/>
    <property type="match status" value="1"/>
</dbReference>
<dbReference type="InterPro" id="IPR000843">
    <property type="entry name" value="HTH_LacI"/>
</dbReference>
<dbReference type="PANTHER" id="PTHR30146:SF109">
    <property type="entry name" value="HTH-TYPE TRANSCRIPTIONAL REGULATOR GALS"/>
    <property type="match status" value="1"/>
</dbReference>
<dbReference type="Pfam" id="PF13377">
    <property type="entry name" value="Peripla_BP_3"/>
    <property type="match status" value="1"/>
</dbReference>
<keyword evidence="3" id="KW-0804">Transcription</keyword>
<dbReference type="EMBL" id="JAMZFW010000037">
    <property type="protein sequence ID" value="MCP1103671.1"/>
    <property type="molecule type" value="Genomic_DNA"/>
</dbReference>
<dbReference type="SUPFAM" id="SSF47413">
    <property type="entry name" value="lambda repressor-like DNA-binding domains"/>
    <property type="match status" value="1"/>
</dbReference>
<dbReference type="Proteomes" id="UP001523566">
    <property type="component" value="Unassembled WGS sequence"/>
</dbReference>
<proteinExistence type="predicted"/>
<reference evidence="5 6" key="1">
    <citation type="journal article" date="2022" name="Genome Biol. Evol.">
        <title>Host diet, physiology and behaviors set the stage for Lachnospiraceae cladogenesis.</title>
        <authorList>
            <person name="Vera-Ponce De Leon A."/>
            <person name="Schneider M."/>
            <person name="Jahnes B.C."/>
            <person name="Sadowski V."/>
            <person name="Camuy-Velez L.A."/>
            <person name="Duan J."/>
            <person name="Sabree Z.L."/>
        </authorList>
    </citation>
    <scope>NUCLEOTIDE SEQUENCE [LARGE SCALE GENOMIC DNA]</scope>
    <source>
        <strain evidence="5 6">PAL113</strain>
    </source>
</reference>
<name>A0ABT1EFS4_9FIRM</name>
<dbReference type="InterPro" id="IPR010982">
    <property type="entry name" value="Lambda_DNA-bd_dom_sf"/>
</dbReference>
<evidence type="ECO:0000259" key="4">
    <source>
        <dbReference type="PROSITE" id="PS50932"/>
    </source>
</evidence>
<dbReference type="Gene3D" id="1.10.260.40">
    <property type="entry name" value="lambda repressor-like DNA-binding domains"/>
    <property type="match status" value="1"/>
</dbReference>
<evidence type="ECO:0000256" key="1">
    <source>
        <dbReference type="ARBA" id="ARBA00023015"/>
    </source>
</evidence>